<evidence type="ECO:0000259" key="1">
    <source>
        <dbReference type="SMART" id="SM00481"/>
    </source>
</evidence>
<dbReference type="AlphaFoldDB" id="F0S3R6"/>
<dbReference type="STRING" id="868864.Dester_0848"/>
<feature type="domain" description="Polymerase/histidinol phosphatase N-terminal" evidence="1">
    <location>
        <begin position="2"/>
        <end position="75"/>
    </location>
</feature>
<dbReference type="PANTHER" id="PTHR36928:SF1">
    <property type="entry name" value="PHOSPHATASE YCDX-RELATED"/>
    <property type="match status" value="1"/>
</dbReference>
<dbReference type="EMBL" id="CP002543">
    <property type="protein sequence ID" value="ADY73488.1"/>
    <property type="molecule type" value="Genomic_DNA"/>
</dbReference>
<dbReference type="FunCoup" id="F0S3R6">
    <property type="interactions" value="23"/>
</dbReference>
<dbReference type="InterPro" id="IPR003141">
    <property type="entry name" value="Pol/His_phosphatase_N"/>
</dbReference>
<dbReference type="InParanoid" id="F0S3R6"/>
<dbReference type="KEGG" id="dte:Dester_0848"/>
<reference evidence="2 3" key="1">
    <citation type="journal article" date="2011" name="Stand. Genomic Sci.">
        <title>Complete genome sequence of the thermophilic sulfur-reducer Desulfurobacterium thermolithotrophum type strain (BSA(T)) from a deep-sea hydrothermal vent.</title>
        <authorList>
            <person name="Goker M."/>
            <person name="Daligault H."/>
            <person name="Mwirichia R."/>
            <person name="Lapidus A."/>
            <person name="Lucas S."/>
            <person name="Deshpande S."/>
            <person name="Pagani I."/>
            <person name="Tapia R."/>
            <person name="Cheng J.F."/>
            <person name="Goodwin L."/>
            <person name="Pitluck S."/>
            <person name="Liolios K."/>
            <person name="Ivanova N."/>
            <person name="Mavromatis K."/>
            <person name="Mikhailova N."/>
            <person name="Pati A."/>
            <person name="Chen A."/>
            <person name="Palaniappan K."/>
            <person name="Han C."/>
            <person name="Land M."/>
            <person name="Hauser L."/>
            <person name="Pan C."/>
            <person name="Brambilla E.M."/>
            <person name="Rohde M."/>
            <person name="Spring S."/>
            <person name="Sikorski J."/>
            <person name="Wirth R."/>
            <person name="Detter J.C."/>
            <person name="Woyke T."/>
            <person name="Bristow J."/>
            <person name="Eisen J.A."/>
            <person name="Markowitz V."/>
            <person name="Hugenholtz P."/>
            <person name="Kyrpides N.C."/>
            <person name="Klenk H.P."/>
        </authorList>
    </citation>
    <scope>NUCLEOTIDE SEQUENCE [LARGE SCALE GENOMIC DNA]</scope>
    <source>
        <strain evidence="3">DSM 11699 / BSA</strain>
    </source>
</reference>
<dbReference type="SUPFAM" id="SSF89550">
    <property type="entry name" value="PHP domain-like"/>
    <property type="match status" value="1"/>
</dbReference>
<protein>
    <submittedName>
        <fullName evidence="2">PHP domain protein</fullName>
    </submittedName>
</protein>
<dbReference type="GO" id="GO:0042578">
    <property type="term" value="F:phosphoric ester hydrolase activity"/>
    <property type="evidence" value="ECO:0007669"/>
    <property type="project" value="TreeGrafter"/>
</dbReference>
<dbReference type="InterPro" id="IPR050243">
    <property type="entry name" value="PHP_phosphatase"/>
</dbReference>
<sequence>MIDLHTHTIFSDGELIPSELVRRAESIGYRALAITDHVDYSNYRFVLERLYETVDILNENTSLTVIPGVEITHVPPVKIPELIQKCRETGAKLVVVHGETVVEPVASGTNRAAIEGKADILAHPGLITKEEVELAVENGIYLEITSRKGHNITNGHVAKLAKEIGAKLVINTDTHSPGDLIPRSFAIKVGIGAGLTIQEVEECFINSEKIVENCKKQLLKSY</sequence>
<evidence type="ECO:0000313" key="2">
    <source>
        <dbReference type="EMBL" id="ADY73488.1"/>
    </source>
</evidence>
<gene>
    <name evidence="2" type="ordered locus">Dester_0848</name>
</gene>
<dbReference type="RefSeq" id="WP_013638441.1">
    <property type="nucleotide sequence ID" value="NC_015185.1"/>
</dbReference>
<proteinExistence type="predicted"/>
<accession>F0S3R6</accession>
<dbReference type="Pfam" id="PF02811">
    <property type="entry name" value="PHP"/>
    <property type="match status" value="1"/>
</dbReference>
<organism evidence="2 3">
    <name type="scientific">Desulfurobacterium thermolithotrophum (strain DSM 11699 / BSA)</name>
    <dbReference type="NCBI Taxonomy" id="868864"/>
    <lineage>
        <taxon>Bacteria</taxon>
        <taxon>Pseudomonadati</taxon>
        <taxon>Aquificota</taxon>
        <taxon>Aquificia</taxon>
        <taxon>Desulfurobacteriales</taxon>
        <taxon>Desulfurobacteriaceae</taxon>
        <taxon>Desulfurobacterium</taxon>
    </lineage>
</organism>
<dbReference type="GO" id="GO:0005829">
    <property type="term" value="C:cytosol"/>
    <property type="evidence" value="ECO:0007669"/>
    <property type="project" value="TreeGrafter"/>
</dbReference>
<dbReference type="eggNOG" id="COG1387">
    <property type="taxonomic scope" value="Bacteria"/>
</dbReference>
<dbReference type="HOGENOM" id="CLU_106253_0_0_0"/>
<evidence type="ECO:0000313" key="3">
    <source>
        <dbReference type="Proteomes" id="UP000007102"/>
    </source>
</evidence>
<dbReference type="Proteomes" id="UP000007102">
    <property type="component" value="Chromosome"/>
</dbReference>
<dbReference type="GO" id="GO:0008270">
    <property type="term" value="F:zinc ion binding"/>
    <property type="evidence" value="ECO:0007669"/>
    <property type="project" value="TreeGrafter"/>
</dbReference>
<dbReference type="PANTHER" id="PTHR36928">
    <property type="entry name" value="PHOSPHATASE YCDX-RELATED"/>
    <property type="match status" value="1"/>
</dbReference>
<reference evidence="3" key="2">
    <citation type="submission" date="2011-02" db="EMBL/GenBank/DDBJ databases">
        <title>The complete genome of Desulfurobacterium thermolithotrophum DSM 11699.</title>
        <authorList>
            <consortium name="US DOE Joint Genome Institute (JGI-PGF)"/>
            <person name="Lucas S."/>
            <person name="Copeland A."/>
            <person name="Lapidus A."/>
            <person name="Bruce D."/>
            <person name="Goodwin L."/>
            <person name="Pitluck S."/>
            <person name="Kyrpides N."/>
            <person name="Mavromatis K."/>
            <person name="Pagani I."/>
            <person name="Ivanova N."/>
            <person name="Mikhailova N."/>
            <person name="Daligault H."/>
            <person name="Detter J.C."/>
            <person name="Tapia R."/>
            <person name="Han C."/>
            <person name="Land M."/>
            <person name="Hauser L."/>
            <person name="Markowitz V."/>
            <person name="Cheng J.-F."/>
            <person name="Hugenholtz P."/>
            <person name="Woyke T."/>
            <person name="Wu D."/>
            <person name="Spring S."/>
            <person name="Brambilla E."/>
            <person name="Klenk H.-P."/>
            <person name="Eisen J.A."/>
        </authorList>
    </citation>
    <scope>NUCLEOTIDE SEQUENCE [LARGE SCALE GENOMIC DNA]</scope>
    <source>
        <strain evidence="3">DSM 11699 / BSA</strain>
    </source>
</reference>
<dbReference type="SMART" id="SM00481">
    <property type="entry name" value="POLIIIAc"/>
    <property type="match status" value="1"/>
</dbReference>
<dbReference type="NCBIfam" id="NF004981">
    <property type="entry name" value="PRK06361.1"/>
    <property type="match status" value="1"/>
</dbReference>
<dbReference type="Gene3D" id="3.20.20.140">
    <property type="entry name" value="Metal-dependent hydrolases"/>
    <property type="match status" value="1"/>
</dbReference>
<keyword evidence="3" id="KW-1185">Reference proteome</keyword>
<dbReference type="OrthoDB" id="9808747at2"/>
<dbReference type="CDD" id="cd07432">
    <property type="entry name" value="PHP_HisPPase"/>
    <property type="match status" value="1"/>
</dbReference>
<dbReference type="InterPro" id="IPR004013">
    <property type="entry name" value="PHP_dom"/>
</dbReference>
<name>F0S3R6_DESTD</name>
<dbReference type="InterPro" id="IPR016195">
    <property type="entry name" value="Pol/histidinol_Pase-like"/>
</dbReference>